<gene>
    <name evidence="1" type="ORF">B2J69_18325</name>
</gene>
<name>A0A1V9DC68_9GAMM</name>
<organism evidence="1 2">
    <name type="scientific">Pantoea latae</name>
    <dbReference type="NCBI Taxonomy" id="1964541"/>
    <lineage>
        <taxon>Bacteria</taxon>
        <taxon>Pseudomonadati</taxon>
        <taxon>Pseudomonadota</taxon>
        <taxon>Gammaproteobacteria</taxon>
        <taxon>Enterobacterales</taxon>
        <taxon>Erwiniaceae</taxon>
        <taxon>Pantoea</taxon>
    </lineage>
</organism>
<keyword evidence="2" id="KW-1185">Reference proteome</keyword>
<dbReference type="RefSeq" id="WP_081141066.1">
    <property type="nucleotide sequence ID" value="NZ_MWUE01000027.1"/>
</dbReference>
<comment type="caution">
    <text evidence="1">The sequence shown here is derived from an EMBL/GenBank/DDBJ whole genome shotgun (WGS) entry which is preliminary data.</text>
</comment>
<dbReference type="EMBL" id="MWUE01000027">
    <property type="protein sequence ID" value="OQP31375.1"/>
    <property type="molecule type" value="Genomic_DNA"/>
</dbReference>
<sequence length="63" mass="7415">MQEGFYWVKSGSEPLQVWYYLAQFGWYRPQSAIPVTTTYFKMMAFEIIGDRLVPPCFHATESL</sequence>
<protein>
    <submittedName>
        <fullName evidence="1">Uncharacterized protein</fullName>
    </submittedName>
</protein>
<proteinExistence type="predicted"/>
<accession>A0A1V9DC68</accession>
<dbReference type="OrthoDB" id="6540450at2"/>
<dbReference type="AlphaFoldDB" id="A0A1V9DC68"/>
<dbReference type="Proteomes" id="UP000192769">
    <property type="component" value="Unassembled WGS sequence"/>
</dbReference>
<evidence type="ECO:0000313" key="2">
    <source>
        <dbReference type="Proteomes" id="UP000192769"/>
    </source>
</evidence>
<evidence type="ECO:0000313" key="1">
    <source>
        <dbReference type="EMBL" id="OQP31375.1"/>
    </source>
</evidence>
<reference evidence="1 2" key="1">
    <citation type="submission" date="2017-02" db="EMBL/GenBank/DDBJ databases">
        <title>Whole genome shotgun sequence of Pantoea agglomerans strain AS1 isolated from a cycad, Zamia floridana in Central Florida, USA.</title>
        <authorList>
            <person name="Lata P."/>
            <person name="Govindarajan S."/>
            <person name="Qi F."/>
            <person name="Li J.-L."/>
            <person name="Maurya S.K."/>
            <person name="Sahoo M.K."/>
        </authorList>
    </citation>
    <scope>NUCLEOTIDE SEQUENCE [LARGE SCALE GENOMIC DNA]</scope>
    <source>
        <strain evidence="1 2">AS1</strain>
    </source>
</reference>